<proteinExistence type="predicted"/>
<dbReference type="EMBL" id="JAERQG010000001">
    <property type="protein sequence ID" value="MBL0764465.1"/>
    <property type="molecule type" value="Genomic_DNA"/>
</dbReference>
<dbReference type="Proteomes" id="UP000642920">
    <property type="component" value="Unassembled WGS sequence"/>
</dbReference>
<evidence type="ECO:0000313" key="1">
    <source>
        <dbReference type="EMBL" id="MBL0764465.1"/>
    </source>
</evidence>
<organism evidence="1 2">
    <name type="scientific">Marivirga atlantica</name>
    <dbReference type="NCBI Taxonomy" id="1548457"/>
    <lineage>
        <taxon>Bacteria</taxon>
        <taxon>Pseudomonadati</taxon>
        <taxon>Bacteroidota</taxon>
        <taxon>Cytophagia</taxon>
        <taxon>Cytophagales</taxon>
        <taxon>Marivirgaceae</taxon>
        <taxon>Marivirga</taxon>
    </lineage>
</organism>
<evidence type="ECO:0000313" key="2">
    <source>
        <dbReference type="Proteomes" id="UP000642920"/>
    </source>
</evidence>
<gene>
    <name evidence="1" type="ORF">JKP34_04315</name>
</gene>
<dbReference type="RefSeq" id="WP_201918061.1">
    <property type="nucleotide sequence ID" value="NZ_JAERQG010000001.1"/>
</dbReference>
<sequence length="151" mass="17062">MKAIIPLQKSPSKSVSTQGLKVLLVGNNPIEMSKIYDQLKSLKERIAKIDISFDDRETLAYVNSHKPNCILIDDNYGSSPIKKLMTSLKNVKNNSASLTLLKTKNTTELLVGFQEYLMKESITADRLYSSLKNGLKFRKTRAYLKDKFSAK</sequence>
<dbReference type="AlphaFoldDB" id="A0A937DHX8"/>
<keyword evidence="2" id="KW-1185">Reference proteome</keyword>
<comment type="caution">
    <text evidence="1">The sequence shown here is derived from an EMBL/GenBank/DDBJ whole genome shotgun (WGS) entry which is preliminary data.</text>
</comment>
<accession>A0A937DHX8</accession>
<protein>
    <submittedName>
        <fullName evidence="1">Uncharacterized protein</fullName>
    </submittedName>
</protein>
<name>A0A937DHX8_9BACT</name>
<reference evidence="1" key="1">
    <citation type="submission" date="2021-01" db="EMBL/GenBank/DDBJ databases">
        <title>Marivirga sp. nov., isolated from intertidal surface sediments.</title>
        <authorList>
            <person name="Zhang M."/>
        </authorList>
    </citation>
    <scope>NUCLEOTIDE SEQUENCE</scope>
    <source>
        <strain evidence="1">SM1354</strain>
    </source>
</reference>